<dbReference type="AlphaFoldDB" id="Q7NDY7"/>
<dbReference type="EMBL" id="BA000045">
    <property type="protein sequence ID" value="BAC92036.1"/>
    <property type="molecule type" value="Genomic_DNA"/>
</dbReference>
<dbReference type="PANTHER" id="PTHR48182">
    <property type="entry name" value="PROTEIN SERAC1"/>
    <property type="match status" value="1"/>
</dbReference>
<dbReference type="Proteomes" id="UP000000557">
    <property type="component" value="Chromosome"/>
</dbReference>
<dbReference type="RefSeq" id="WP_011144081.1">
    <property type="nucleotide sequence ID" value="NC_005125.1"/>
</dbReference>
<dbReference type="eggNOG" id="COG1075">
    <property type="taxonomic scope" value="Bacteria"/>
</dbReference>
<dbReference type="HOGENOM" id="CLU_697848_0_0_3"/>
<evidence type="ECO:0000256" key="3">
    <source>
        <dbReference type="ARBA" id="ARBA00022824"/>
    </source>
</evidence>
<comment type="subcellular location">
    <subcellularLocation>
        <location evidence="1">Endoplasmic reticulum</location>
    </subcellularLocation>
    <subcellularLocation>
        <location evidence="2">Membrane</location>
    </subcellularLocation>
</comment>
<protein>
    <submittedName>
        <fullName evidence="6">Gll4095 protein</fullName>
    </submittedName>
</protein>
<organism evidence="6 7">
    <name type="scientific">Gloeobacter violaceus (strain ATCC 29082 / PCC 7421)</name>
    <dbReference type="NCBI Taxonomy" id="251221"/>
    <lineage>
        <taxon>Bacteria</taxon>
        <taxon>Bacillati</taxon>
        <taxon>Cyanobacteriota</taxon>
        <taxon>Cyanophyceae</taxon>
        <taxon>Gloeobacterales</taxon>
        <taxon>Gloeobacteraceae</taxon>
        <taxon>Gloeobacter</taxon>
    </lineage>
</organism>
<keyword evidence="7" id="KW-1185">Reference proteome</keyword>
<dbReference type="GO" id="GO:0016020">
    <property type="term" value="C:membrane"/>
    <property type="evidence" value="ECO:0007669"/>
    <property type="project" value="UniProtKB-SubCell"/>
</dbReference>
<evidence type="ECO:0000313" key="7">
    <source>
        <dbReference type="Proteomes" id="UP000000557"/>
    </source>
</evidence>
<gene>
    <name evidence="6" type="ordered locus">gll4095</name>
</gene>
<keyword evidence="3" id="KW-0256">Endoplasmic reticulum</keyword>
<dbReference type="InterPro" id="IPR052374">
    <property type="entry name" value="SERAC1"/>
</dbReference>
<dbReference type="STRING" id="251221.gene:10761613"/>
<evidence type="ECO:0000256" key="2">
    <source>
        <dbReference type="ARBA" id="ARBA00004370"/>
    </source>
</evidence>
<proteinExistence type="predicted"/>
<evidence type="ECO:0000256" key="4">
    <source>
        <dbReference type="ARBA" id="ARBA00023136"/>
    </source>
</evidence>
<evidence type="ECO:0000313" key="6">
    <source>
        <dbReference type="EMBL" id="BAC92036.1"/>
    </source>
</evidence>
<dbReference type="Gene3D" id="3.40.50.1820">
    <property type="entry name" value="alpha/beta hydrolase"/>
    <property type="match status" value="1"/>
</dbReference>
<feature type="region of interest" description="Disordered" evidence="5">
    <location>
        <begin position="267"/>
        <end position="301"/>
    </location>
</feature>
<dbReference type="InParanoid" id="Q7NDY7"/>
<dbReference type="ESTHER" id="glovi-q7ndy7">
    <property type="family name" value="PGAP1"/>
</dbReference>
<name>Q7NDY7_GLOVI</name>
<dbReference type="InterPro" id="IPR029058">
    <property type="entry name" value="AB_hydrolase_fold"/>
</dbReference>
<feature type="compositionally biased region" description="Basic and acidic residues" evidence="5">
    <location>
        <begin position="273"/>
        <end position="284"/>
    </location>
</feature>
<evidence type="ECO:0000256" key="5">
    <source>
        <dbReference type="SAM" id="MobiDB-lite"/>
    </source>
</evidence>
<dbReference type="PhylomeDB" id="Q7NDY7"/>
<feature type="compositionally biased region" description="Polar residues" evidence="5">
    <location>
        <begin position="285"/>
        <end position="300"/>
    </location>
</feature>
<dbReference type="PANTHER" id="PTHR48182:SF2">
    <property type="entry name" value="PROTEIN SERAC1"/>
    <property type="match status" value="1"/>
</dbReference>
<evidence type="ECO:0000256" key="1">
    <source>
        <dbReference type="ARBA" id="ARBA00004240"/>
    </source>
</evidence>
<reference evidence="6 7" key="2">
    <citation type="journal article" date="2003" name="DNA Res.">
        <title>Complete genome structure of Gloeobacter violaceus PCC 7421, a cyanobacterium that lacks thylakoids (supplement).</title>
        <authorList>
            <person name="Nakamura Y."/>
            <person name="Kaneko T."/>
            <person name="Sato S."/>
            <person name="Mimuro M."/>
            <person name="Miyashita H."/>
            <person name="Tsuchiya T."/>
            <person name="Sasamoto S."/>
            <person name="Watanabe A."/>
            <person name="Kawashima K."/>
            <person name="Kishida Y."/>
            <person name="Kiyokawa C."/>
            <person name="Kohara M."/>
            <person name="Matsumoto M."/>
            <person name="Matsuno A."/>
            <person name="Nakazaki N."/>
            <person name="Shimpo S."/>
            <person name="Takeuchi C."/>
            <person name="Yamada M."/>
            <person name="Tabata S."/>
        </authorList>
    </citation>
    <scope>NUCLEOTIDE SEQUENCE [LARGE SCALE GENOMIC DNA]</scope>
    <source>
        <strain evidence="7">ATCC 29082 / PCC 7421</strain>
    </source>
</reference>
<accession>Q7NDY7</accession>
<dbReference type="SUPFAM" id="SSF53474">
    <property type="entry name" value="alpha/beta-Hydrolases"/>
    <property type="match status" value="1"/>
</dbReference>
<dbReference type="KEGG" id="gvi:gll4095"/>
<reference evidence="6 7" key="1">
    <citation type="journal article" date="2003" name="DNA Res.">
        <title>Complete genome structure of Gloeobacter violaceus PCC 7421, a cyanobacterium that lacks thylakoids.</title>
        <authorList>
            <person name="Nakamura Y."/>
            <person name="Kaneko T."/>
            <person name="Sato S."/>
            <person name="Mimuro M."/>
            <person name="Miyashita H."/>
            <person name="Tsuchiya T."/>
            <person name="Sasamoto S."/>
            <person name="Watanabe A."/>
            <person name="Kawashima K."/>
            <person name="Kishida Y."/>
            <person name="Kiyokawa C."/>
            <person name="Kohara M."/>
            <person name="Matsumoto M."/>
            <person name="Matsuno A."/>
            <person name="Nakazaki N."/>
            <person name="Shimpo S."/>
            <person name="Takeuchi C."/>
            <person name="Yamada M."/>
            <person name="Tabata S."/>
        </authorList>
    </citation>
    <scope>NUCLEOTIDE SEQUENCE [LARGE SCALE GENOMIC DNA]</scope>
    <source>
        <strain evidence="7">ATCC 29082 / PCC 7421</strain>
    </source>
</reference>
<dbReference type="OrthoDB" id="503948at2"/>
<dbReference type="EnsemblBacteria" id="BAC92036">
    <property type="protein sequence ID" value="BAC92036"/>
    <property type="gene ID" value="BAC92036"/>
</dbReference>
<keyword evidence="4" id="KW-0472">Membrane</keyword>
<sequence length="375" mass="40662">MSELVPIFGTDNPDCRGDVVFVHGLNGDARKTWQPENQPDRFWPNWIGEDVDGVGVWSLGYPVNAFAWKGATMPLADRAVNALVALETGGVGMNRPVVFIAHSLGGLLVKEVLRKAADGSVPEGRLLAQNTRGVVFLSTPHSGSNLADFVAYLKFLLPSVSVDELRTQEPRLRELNTWYRNNVVQLSVKTQVYCERKPTPAGRNFFGQWVNLMVVDAASSDPGITGVTAVPMDDDHLSISRPTRDSTLYKRTKEFVGLCLLTPGAVSPTPVSRDSDAGSERVSPDSRSPGVQNEPMNWPQSGKAERLELNRRLNGIPPQQFNMLLFALEPPAGLVPPMPAPQGDRVSALLGWAEGPGGCGLPQVRAVLEAILNPS</sequence>